<dbReference type="AlphaFoldDB" id="A0AA38MQT2"/>
<evidence type="ECO:0000259" key="13">
    <source>
        <dbReference type="Pfam" id="PF08451"/>
    </source>
</evidence>
<accession>A0AA38MQT2</accession>
<dbReference type="InterPro" id="IPR032466">
    <property type="entry name" value="Metal_Hydrolase"/>
</dbReference>
<dbReference type="Gene3D" id="3.20.20.140">
    <property type="entry name" value="Metal-dependent hydrolases"/>
    <property type="match status" value="1"/>
</dbReference>
<evidence type="ECO:0000256" key="3">
    <source>
        <dbReference type="ARBA" id="ARBA00006083"/>
    </source>
</evidence>
<protein>
    <recommendedName>
        <fullName evidence="5">Adenosine deaminase</fullName>
        <ecNumber evidence="4">3.5.4.4</ecNumber>
    </recommendedName>
</protein>
<name>A0AA38MQT2_9CUCU</name>
<dbReference type="GO" id="GO:0005615">
    <property type="term" value="C:extracellular space"/>
    <property type="evidence" value="ECO:0007669"/>
    <property type="project" value="InterPro"/>
</dbReference>
<organism evidence="14 15">
    <name type="scientific">Zophobas morio</name>
    <dbReference type="NCBI Taxonomy" id="2755281"/>
    <lineage>
        <taxon>Eukaryota</taxon>
        <taxon>Metazoa</taxon>
        <taxon>Ecdysozoa</taxon>
        <taxon>Arthropoda</taxon>
        <taxon>Hexapoda</taxon>
        <taxon>Insecta</taxon>
        <taxon>Pterygota</taxon>
        <taxon>Neoptera</taxon>
        <taxon>Endopterygota</taxon>
        <taxon>Coleoptera</taxon>
        <taxon>Polyphaga</taxon>
        <taxon>Cucujiformia</taxon>
        <taxon>Tenebrionidae</taxon>
        <taxon>Zophobas</taxon>
    </lineage>
</organism>
<dbReference type="FunFam" id="3.20.20.140:FF:000017">
    <property type="entry name" value="Adenosine deaminase 2"/>
    <property type="match status" value="1"/>
</dbReference>
<dbReference type="PANTHER" id="PTHR11409:SF39">
    <property type="entry name" value="ADENOSINE DEAMINASE 2"/>
    <property type="match status" value="1"/>
</dbReference>
<evidence type="ECO:0000313" key="15">
    <source>
        <dbReference type="Proteomes" id="UP001168821"/>
    </source>
</evidence>
<dbReference type="GO" id="GO:0046103">
    <property type="term" value="P:inosine biosynthetic process"/>
    <property type="evidence" value="ECO:0007669"/>
    <property type="project" value="TreeGrafter"/>
</dbReference>
<dbReference type="Pfam" id="PF00962">
    <property type="entry name" value="A_deaminase"/>
    <property type="match status" value="1"/>
</dbReference>
<dbReference type="EMBL" id="JALNTZ010000002">
    <property type="protein sequence ID" value="KAJ3664239.1"/>
    <property type="molecule type" value="Genomic_DNA"/>
</dbReference>
<dbReference type="GO" id="GO:0046872">
    <property type="term" value="F:metal ion binding"/>
    <property type="evidence" value="ECO:0007669"/>
    <property type="project" value="UniProtKB-KW"/>
</dbReference>
<evidence type="ECO:0000256" key="7">
    <source>
        <dbReference type="ARBA" id="ARBA00022723"/>
    </source>
</evidence>
<comment type="subcellular location">
    <subcellularLocation>
        <location evidence="2">Secreted</location>
    </subcellularLocation>
</comment>
<dbReference type="GO" id="GO:0006154">
    <property type="term" value="P:adenosine catabolic process"/>
    <property type="evidence" value="ECO:0007669"/>
    <property type="project" value="InterPro"/>
</dbReference>
<evidence type="ECO:0000256" key="2">
    <source>
        <dbReference type="ARBA" id="ARBA00004613"/>
    </source>
</evidence>
<keyword evidence="8 11" id="KW-0732">Signal</keyword>
<evidence type="ECO:0000256" key="1">
    <source>
        <dbReference type="ARBA" id="ARBA00001947"/>
    </source>
</evidence>
<dbReference type="InterPro" id="IPR013659">
    <property type="entry name" value="A_deaminase_N"/>
</dbReference>
<reference evidence="14" key="1">
    <citation type="journal article" date="2023" name="G3 (Bethesda)">
        <title>Whole genome assemblies of Zophobas morio and Tenebrio molitor.</title>
        <authorList>
            <person name="Kaur S."/>
            <person name="Stinson S.A."/>
            <person name="diCenzo G.C."/>
        </authorList>
    </citation>
    <scope>NUCLEOTIDE SEQUENCE</scope>
    <source>
        <strain evidence="14">QUZm001</strain>
    </source>
</reference>
<feature type="signal peptide" evidence="11">
    <location>
        <begin position="1"/>
        <end position="21"/>
    </location>
</feature>
<dbReference type="Pfam" id="PF08451">
    <property type="entry name" value="A_deaminase_N"/>
    <property type="match status" value="1"/>
</dbReference>
<sequence length="505" mass="58300">MYKSVIAIVTLILIILSVVLAMLLNKSEDYCKKRDRLLAEEDSAFLGANLTLTSTELKVDKILLELKTTELSLGYKNSSEFLPALPFHRAKERIDESKVFGFIRKLPKGGSLHTHLLAAASVDFLVKNISYRDGLYGGEVNGVFKLKFMHDPLKDNRTKWTSVKDLRLQQGSQRFDQWLLEQLTLTQDFPSIETAWTKFKRIFTTTYDLYSYKPVFQEYIQRVLQELYDDNVMYTELKGTIMILYDLDGTTYSKQDFFRIFQAAVEEFKSSHPKFVGVRYIHSIYRGVDFDTLQQGLDEIIAMKKLFPDFVAGFDFVGFEEEGKTLLDYAPQLLQAQKYLRFFFHAGESSWFGHTDLNLADALLLNSFRIGHGFAITKHPKLLDFGKEHDIPLEICPISNQVLKLNEDPRNHPAATLMALNYPIVIGNDDPSIWNATGLSYDWYVVFMAMTPKNKGLEVLKQLAINSIRYSAMDKEEKNDAMKRWQQQWNNFLIDILLQDDKRGL</sequence>
<dbReference type="InterPro" id="IPR006330">
    <property type="entry name" value="Ado/ade_deaminase"/>
</dbReference>
<comment type="cofactor">
    <cofactor evidence="1">
        <name>Zn(2+)</name>
        <dbReference type="ChEBI" id="CHEBI:29105"/>
    </cofactor>
</comment>
<dbReference type="InterPro" id="IPR001365">
    <property type="entry name" value="A_deaminase_dom"/>
</dbReference>
<evidence type="ECO:0000256" key="4">
    <source>
        <dbReference type="ARBA" id="ARBA00012784"/>
    </source>
</evidence>
<dbReference type="PANTHER" id="PTHR11409">
    <property type="entry name" value="ADENOSINE DEAMINASE"/>
    <property type="match status" value="1"/>
</dbReference>
<feature type="chain" id="PRO_5041406029" description="Adenosine deaminase" evidence="11">
    <location>
        <begin position="22"/>
        <end position="505"/>
    </location>
</feature>
<dbReference type="EC" id="3.5.4.4" evidence="4"/>
<dbReference type="SUPFAM" id="SSF51556">
    <property type="entry name" value="Metallo-dependent hydrolases"/>
    <property type="match status" value="1"/>
</dbReference>
<evidence type="ECO:0000256" key="11">
    <source>
        <dbReference type="SAM" id="SignalP"/>
    </source>
</evidence>
<dbReference type="Proteomes" id="UP001168821">
    <property type="component" value="Unassembled WGS sequence"/>
</dbReference>
<evidence type="ECO:0000256" key="10">
    <source>
        <dbReference type="ARBA" id="ARBA00047764"/>
    </source>
</evidence>
<comment type="caution">
    <text evidence="14">The sequence shown here is derived from an EMBL/GenBank/DDBJ whole genome shotgun (WGS) entry which is preliminary data.</text>
</comment>
<dbReference type="InterPro" id="IPR006331">
    <property type="entry name" value="ADGF"/>
</dbReference>
<keyword evidence="7" id="KW-0479">Metal-binding</keyword>
<feature type="domain" description="Adenosine deaminase" evidence="12">
    <location>
        <begin position="191"/>
        <end position="481"/>
    </location>
</feature>
<dbReference type="GO" id="GO:0004000">
    <property type="term" value="F:adenosine deaminase activity"/>
    <property type="evidence" value="ECO:0007669"/>
    <property type="project" value="InterPro"/>
</dbReference>
<keyword evidence="9" id="KW-0378">Hydrolase</keyword>
<evidence type="ECO:0000256" key="6">
    <source>
        <dbReference type="ARBA" id="ARBA00022525"/>
    </source>
</evidence>
<evidence type="ECO:0000256" key="9">
    <source>
        <dbReference type="ARBA" id="ARBA00022801"/>
    </source>
</evidence>
<evidence type="ECO:0000256" key="8">
    <source>
        <dbReference type="ARBA" id="ARBA00022729"/>
    </source>
</evidence>
<comment type="catalytic activity">
    <reaction evidence="10">
        <text>adenosine + H2O + H(+) = inosine + NH4(+)</text>
        <dbReference type="Rhea" id="RHEA:24408"/>
        <dbReference type="ChEBI" id="CHEBI:15377"/>
        <dbReference type="ChEBI" id="CHEBI:15378"/>
        <dbReference type="ChEBI" id="CHEBI:16335"/>
        <dbReference type="ChEBI" id="CHEBI:17596"/>
        <dbReference type="ChEBI" id="CHEBI:28938"/>
        <dbReference type="EC" id="3.5.4.4"/>
    </reaction>
</comment>
<evidence type="ECO:0000256" key="5">
    <source>
        <dbReference type="ARBA" id="ARBA00018099"/>
    </source>
</evidence>
<dbReference type="NCBIfam" id="TIGR01431">
    <property type="entry name" value="adm_rel"/>
    <property type="match status" value="1"/>
</dbReference>
<evidence type="ECO:0000313" key="14">
    <source>
        <dbReference type="EMBL" id="KAJ3664239.1"/>
    </source>
</evidence>
<keyword evidence="15" id="KW-1185">Reference proteome</keyword>
<keyword evidence="6" id="KW-0964">Secreted</keyword>
<feature type="domain" description="Adenosine/AMP deaminase N-terminal" evidence="13">
    <location>
        <begin position="15"/>
        <end position="103"/>
    </location>
</feature>
<proteinExistence type="inferred from homology"/>
<evidence type="ECO:0000259" key="12">
    <source>
        <dbReference type="Pfam" id="PF00962"/>
    </source>
</evidence>
<comment type="similarity">
    <text evidence="3">Belongs to the metallo-dependent hydrolases superfamily. Adenosine and AMP deaminases family. ADGF subfamily.</text>
</comment>
<gene>
    <name evidence="14" type="ORF">Zmor_008423</name>
</gene>